<evidence type="ECO:0000313" key="5">
    <source>
        <dbReference type="EMBL" id="CAF4153580.1"/>
    </source>
</evidence>
<dbReference type="Proteomes" id="UP000663833">
    <property type="component" value="Unassembled WGS sequence"/>
</dbReference>
<dbReference type="Proteomes" id="UP000663873">
    <property type="component" value="Unassembled WGS sequence"/>
</dbReference>
<keyword evidence="8" id="KW-1185">Reference proteome</keyword>
<dbReference type="Proteomes" id="UP000663838">
    <property type="component" value="Unassembled WGS sequence"/>
</dbReference>
<dbReference type="Proteomes" id="UP000663825">
    <property type="component" value="Unassembled WGS sequence"/>
</dbReference>
<evidence type="ECO:0000313" key="7">
    <source>
        <dbReference type="Proteomes" id="UP000663825"/>
    </source>
</evidence>
<dbReference type="EMBL" id="CAJNYV010000277">
    <property type="protein sequence ID" value="CAF3354246.1"/>
    <property type="molecule type" value="Genomic_DNA"/>
</dbReference>
<organism evidence="3 7">
    <name type="scientific">Rotaria socialis</name>
    <dbReference type="NCBI Taxonomy" id="392032"/>
    <lineage>
        <taxon>Eukaryota</taxon>
        <taxon>Metazoa</taxon>
        <taxon>Spiralia</taxon>
        <taxon>Gnathifera</taxon>
        <taxon>Rotifera</taxon>
        <taxon>Eurotatoria</taxon>
        <taxon>Bdelloidea</taxon>
        <taxon>Philodinida</taxon>
        <taxon>Philodinidae</taxon>
        <taxon>Rotaria</taxon>
    </lineage>
</organism>
<dbReference type="EMBL" id="CAJNXB010005667">
    <property type="protein sequence ID" value="CAF3438816.1"/>
    <property type="molecule type" value="Genomic_DNA"/>
</dbReference>
<dbReference type="EMBL" id="CAJOBS010000005">
    <property type="protein sequence ID" value="CAF4462325.1"/>
    <property type="molecule type" value="Genomic_DNA"/>
</dbReference>
<proteinExistence type="predicted"/>
<dbReference type="EMBL" id="CAJOBO010000006">
    <property type="protein sequence ID" value="CAF4090003.1"/>
    <property type="molecule type" value="Genomic_DNA"/>
</dbReference>
<accession>A0A818CXD5</accession>
<dbReference type="EMBL" id="CAJNYD010001875">
    <property type="protein sequence ID" value="CAF3376992.1"/>
    <property type="molecule type" value="Genomic_DNA"/>
</dbReference>
<reference evidence="3" key="1">
    <citation type="submission" date="2021-02" db="EMBL/GenBank/DDBJ databases">
        <authorList>
            <person name="Nowell W R."/>
        </authorList>
    </citation>
    <scope>NUCLEOTIDE SEQUENCE</scope>
</reference>
<evidence type="ECO:0000313" key="2">
    <source>
        <dbReference type="EMBL" id="CAF3376992.1"/>
    </source>
</evidence>
<dbReference type="Proteomes" id="UP000663865">
    <property type="component" value="Unassembled WGS sequence"/>
</dbReference>
<gene>
    <name evidence="4" type="ORF">HFQ381_LOCUS271</name>
    <name evidence="1" type="ORF">KIK155_LOCUS3894</name>
    <name evidence="2" type="ORF">LUA448_LOCUS15402</name>
    <name evidence="3" type="ORF">TIS948_LOCUS31007</name>
    <name evidence="6" type="ORF">TOA249_LOCUS225</name>
    <name evidence="5" type="ORF">UJA718_LOCUS3613</name>
</gene>
<evidence type="ECO:0000313" key="8">
    <source>
        <dbReference type="Proteomes" id="UP000663873"/>
    </source>
</evidence>
<dbReference type="Proteomes" id="UP000663851">
    <property type="component" value="Unassembled WGS sequence"/>
</dbReference>
<dbReference type="EMBL" id="CAJOBP010000273">
    <property type="protein sequence ID" value="CAF4153580.1"/>
    <property type="molecule type" value="Genomic_DNA"/>
</dbReference>
<name>A0A818CXD5_9BILA</name>
<evidence type="ECO:0000313" key="1">
    <source>
        <dbReference type="EMBL" id="CAF3354246.1"/>
    </source>
</evidence>
<evidence type="ECO:0000313" key="3">
    <source>
        <dbReference type="EMBL" id="CAF3438816.1"/>
    </source>
</evidence>
<protein>
    <submittedName>
        <fullName evidence="3">Uncharacterized protein</fullName>
    </submittedName>
</protein>
<evidence type="ECO:0000313" key="4">
    <source>
        <dbReference type="EMBL" id="CAF4090003.1"/>
    </source>
</evidence>
<comment type="caution">
    <text evidence="3">The sequence shown here is derived from an EMBL/GenBank/DDBJ whole genome shotgun (WGS) entry which is preliminary data.</text>
</comment>
<sequence length="122" mass="13938">MNIQLGYVFHQTITATSDTNISSNDGTQCKNNSTKKTYNSHVRREKKPHIIIDMVTPKLSQSSSTQHERTILVEASSANFGNECLRLVNIVFQTNRKFPSIMGTRNSICQYLRKELFKKISQ</sequence>
<evidence type="ECO:0000313" key="6">
    <source>
        <dbReference type="EMBL" id="CAF4462325.1"/>
    </source>
</evidence>
<dbReference type="AlphaFoldDB" id="A0A818CXD5"/>